<evidence type="ECO:0000256" key="2">
    <source>
        <dbReference type="ARBA" id="ARBA00023239"/>
    </source>
</evidence>
<evidence type="ECO:0000313" key="5">
    <source>
        <dbReference type="Proteomes" id="UP001205919"/>
    </source>
</evidence>
<dbReference type="GO" id="GO:0019323">
    <property type="term" value="P:pentose catabolic process"/>
    <property type="evidence" value="ECO:0007669"/>
    <property type="project" value="TreeGrafter"/>
</dbReference>
<dbReference type="InterPro" id="IPR050197">
    <property type="entry name" value="Aldolase_class_II_sugar_metab"/>
</dbReference>
<comment type="caution">
    <text evidence="4">The sequence shown here is derived from an EMBL/GenBank/DDBJ whole genome shotgun (WGS) entry which is preliminary data.</text>
</comment>
<keyword evidence="1" id="KW-0479">Metal-binding</keyword>
<dbReference type="AlphaFoldDB" id="A0AAW5K426"/>
<dbReference type="RefSeq" id="WP_256182152.1">
    <property type="nucleotide sequence ID" value="NZ_DBEWVB010000154.1"/>
</dbReference>
<feature type="domain" description="Class II aldolase/adducin N-terminal" evidence="3">
    <location>
        <begin position="8"/>
        <end position="183"/>
    </location>
</feature>
<evidence type="ECO:0000256" key="1">
    <source>
        <dbReference type="ARBA" id="ARBA00022723"/>
    </source>
</evidence>
<evidence type="ECO:0000313" key="4">
    <source>
        <dbReference type="EMBL" id="MCQ4815157.1"/>
    </source>
</evidence>
<evidence type="ECO:0000259" key="3">
    <source>
        <dbReference type="SMART" id="SM01007"/>
    </source>
</evidence>
<accession>A0AAW5K426</accession>
<dbReference type="InterPro" id="IPR036409">
    <property type="entry name" value="Aldolase_II/adducin_N_sf"/>
</dbReference>
<dbReference type="PANTHER" id="PTHR22789">
    <property type="entry name" value="FUCULOSE PHOSPHATE ALDOLASE"/>
    <property type="match status" value="1"/>
</dbReference>
<dbReference type="SUPFAM" id="SSF53639">
    <property type="entry name" value="AraD/HMP-PK domain-like"/>
    <property type="match status" value="1"/>
</dbReference>
<dbReference type="Proteomes" id="UP001205919">
    <property type="component" value="Unassembled WGS sequence"/>
</dbReference>
<dbReference type="Gene3D" id="3.40.225.10">
    <property type="entry name" value="Class II aldolase/adducin N-terminal domain"/>
    <property type="match status" value="1"/>
</dbReference>
<organism evidence="4 5">
    <name type="scientific">Cloacibacillus evryensis</name>
    <dbReference type="NCBI Taxonomy" id="508460"/>
    <lineage>
        <taxon>Bacteria</taxon>
        <taxon>Thermotogati</taxon>
        <taxon>Synergistota</taxon>
        <taxon>Synergistia</taxon>
        <taxon>Synergistales</taxon>
        <taxon>Synergistaceae</taxon>
        <taxon>Cloacibacillus</taxon>
    </lineage>
</organism>
<dbReference type="GO" id="GO:0046872">
    <property type="term" value="F:metal ion binding"/>
    <property type="evidence" value="ECO:0007669"/>
    <property type="project" value="UniProtKB-KW"/>
</dbReference>
<dbReference type="PANTHER" id="PTHR22789:SF0">
    <property type="entry name" value="3-OXO-TETRONATE 4-PHOSPHATE DECARBOXYLASE-RELATED"/>
    <property type="match status" value="1"/>
</dbReference>
<dbReference type="EMBL" id="JANFYT010000028">
    <property type="protein sequence ID" value="MCQ4815157.1"/>
    <property type="molecule type" value="Genomic_DNA"/>
</dbReference>
<reference evidence="4 5" key="1">
    <citation type="submission" date="2022-06" db="EMBL/GenBank/DDBJ databases">
        <title>Isolation of gut microbiota from human fecal samples.</title>
        <authorList>
            <person name="Pamer E.G."/>
            <person name="Barat B."/>
            <person name="Waligurski E."/>
            <person name="Medina S."/>
            <person name="Paddock L."/>
            <person name="Mostad J."/>
        </authorList>
    </citation>
    <scope>NUCLEOTIDE SEQUENCE [LARGE SCALE GENOMIC DNA]</scope>
    <source>
        <strain evidence="4 5">DFI.9.90</strain>
    </source>
</reference>
<gene>
    <name evidence="4" type="ORF">NE630_12015</name>
</gene>
<dbReference type="GO" id="GO:0016832">
    <property type="term" value="F:aldehyde-lyase activity"/>
    <property type="evidence" value="ECO:0007669"/>
    <property type="project" value="TreeGrafter"/>
</dbReference>
<dbReference type="GO" id="GO:0005829">
    <property type="term" value="C:cytosol"/>
    <property type="evidence" value="ECO:0007669"/>
    <property type="project" value="TreeGrafter"/>
</dbReference>
<name>A0AAW5K426_9BACT</name>
<keyword evidence="2" id="KW-0456">Lyase</keyword>
<proteinExistence type="predicted"/>
<dbReference type="InterPro" id="IPR001303">
    <property type="entry name" value="Aldolase_II/adducin_N"/>
</dbReference>
<dbReference type="Pfam" id="PF00596">
    <property type="entry name" value="Aldolase_II"/>
    <property type="match status" value="1"/>
</dbReference>
<sequence length="213" mass="22633">MTDLEIRKDIIETARRMLEKGLVQGTGGNFSVRCEEGFIITPSGMDYATLTPGDLPKLSPGGAVLEGERRPSIEKELHREVYIARRDVCAVVHTHSVYATAAAAMRLPLPVLTDNQAVMFGGPVPVAEYAPIGTPELARGTARALGDGAGVLMANHGALCVGATLREAAQRCEMLEIFAKIFFLTKSCGGGVCLTAEQAGSEAADLAERYGQR</sequence>
<dbReference type="SMART" id="SM01007">
    <property type="entry name" value="Aldolase_II"/>
    <property type="match status" value="1"/>
</dbReference>
<keyword evidence="5" id="KW-1185">Reference proteome</keyword>
<protein>
    <submittedName>
        <fullName evidence="4">Class II aldolase/adducin family protein</fullName>
    </submittedName>
</protein>